<dbReference type="Proteomes" id="UP001642409">
    <property type="component" value="Unassembled WGS sequence"/>
</dbReference>
<name>A0ABP1GFP6_9EUKA</name>
<keyword evidence="2" id="KW-0677">Repeat</keyword>
<dbReference type="InterPro" id="IPR050836">
    <property type="entry name" value="SDS22/Internalin_LRR"/>
</dbReference>
<reference evidence="3 4" key="1">
    <citation type="submission" date="2024-07" db="EMBL/GenBank/DDBJ databases">
        <authorList>
            <person name="Akdeniz Z."/>
        </authorList>
    </citation>
    <scope>NUCLEOTIDE SEQUENCE [LARGE SCALE GENOMIC DNA]</scope>
</reference>
<evidence type="ECO:0000313" key="3">
    <source>
        <dbReference type="EMBL" id="CAL5970935.1"/>
    </source>
</evidence>
<organism evidence="3 4">
    <name type="scientific">Hexamita inflata</name>
    <dbReference type="NCBI Taxonomy" id="28002"/>
    <lineage>
        <taxon>Eukaryota</taxon>
        <taxon>Metamonada</taxon>
        <taxon>Diplomonadida</taxon>
        <taxon>Hexamitidae</taxon>
        <taxon>Hexamitinae</taxon>
        <taxon>Hexamita</taxon>
    </lineage>
</organism>
<dbReference type="SMART" id="SM00365">
    <property type="entry name" value="LRR_SD22"/>
    <property type="match status" value="6"/>
</dbReference>
<dbReference type="EMBL" id="CAXDID020000002">
    <property type="protein sequence ID" value="CAL5970935.1"/>
    <property type="molecule type" value="Genomic_DNA"/>
</dbReference>
<dbReference type="PANTHER" id="PTHR46652">
    <property type="entry name" value="LEUCINE-RICH REPEAT AND IQ DOMAIN-CONTAINING PROTEIN 1-RELATED"/>
    <property type="match status" value="1"/>
</dbReference>
<evidence type="ECO:0000256" key="2">
    <source>
        <dbReference type="ARBA" id="ARBA00022737"/>
    </source>
</evidence>
<dbReference type="SUPFAM" id="SSF52058">
    <property type="entry name" value="L domain-like"/>
    <property type="match status" value="1"/>
</dbReference>
<protein>
    <submittedName>
        <fullName evidence="3">Leucine-rich_repeat domain-containing protein</fullName>
    </submittedName>
</protein>
<keyword evidence="1" id="KW-0433">Leucine-rich repeat</keyword>
<proteinExistence type="predicted"/>
<comment type="caution">
    <text evidence="3">The sequence shown here is derived from an EMBL/GenBank/DDBJ whole genome shotgun (WGS) entry which is preliminary data.</text>
</comment>
<dbReference type="Gene3D" id="3.80.10.10">
    <property type="entry name" value="Ribonuclease Inhibitor"/>
    <property type="match status" value="1"/>
</dbReference>
<evidence type="ECO:0000256" key="1">
    <source>
        <dbReference type="ARBA" id="ARBA00022614"/>
    </source>
</evidence>
<gene>
    <name evidence="3" type="ORF">HINF_LOCUS875</name>
</gene>
<accession>A0ABP1GFP6</accession>
<evidence type="ECO:0000313" key="4">
    <source>
        <dbReference type="Proteomes" id="UP001642409"/>
    </source>
</evidence>
<dbReference type="InterPro" id="IPR032675">
    <property type="entry name" value="LRR_dom_sf"/>
</dbReference>
<sequence length="356" mass="41473">MQQIQVQQEINTEKYDEFMIEMYQNRQNNQQLIIKNDSSLKYFSFVDNLGIIALMIYNCCDKKQIIQFDKVPKTITNLGISDCKLDNIQGLDQMTQLAILDLQNNKLCSIESLKHLQGLNNLQIRHNQLKQIKPLATMINLISLNLSDNMITDLSPLQYLIKLQNLELTNNLITNLLPLKNLIDMQHLNLMTNNFENVDYLANMQKLKYLNISHNQVIDVSHLSQLNSLTQLILSNNNIVYIQPLEKLSDITSIEVQYNKILDMSALQNNKYRSSFITHSQKNPSQKETFMAYKILQIQRTSLLKRKASCKQHRMSRFSGNFNVKITSQFLTVLNNFLNFQKLVETVIQRDSCDYQ</sequence>
<dbReference type="InterPro" id="IPR001611">
    <property type="entry name" value="Leu-rich_rpt"/>
</dbReference>
<keyword evidence="4" id="KW-1185">Reference proteome</keyword>
<dbReference type="PANTHER" id="PTHR46652:SF3">
    <property type="entry name" value="LEUCINE-RICH REPEAT-CONTAINING PROTEIN 9"/>
    <property type="match status" value="1"/>
</dbReference>
<dbReference type="PROSITE" id="PS51450">
    <property type="entry name" value="LRR"/>
    <property type="match status" value="5"/>
</dbReference>